<evidence type="ECO:0000313" key="15">
    <source>
        <dbReference type="RefSeq" id="XP_008592766.1"/>
    </source>
</evidence>
<feature type="transmembrane region" description="Helical" evidence="11">
    <location>
        <begin position="194"/>
        <end position="211"/>
    </location>
</feature>
<proteinExistence type="inferred from homology"/>
<dbReference type="InterPro" id="IPR004072">
    <property type="entry name" value="Vmron_rcpt_1"/>
</dbReference>
<feature type="region of interest" description="Disordered" evidence="12">
    <location>
        <begin position="301"/>
        <end position="338"/>
    </location>
</feature>
<organism evidence="14 15">
    <name type="scientific">Galeopterus variegatus</name>
    <name type="common">Malayan flying lemur</name>
    <name type="synonym">Cynocephalus variegatus</name>
    <dbReference type="NCBI Taxonomy" id="482537"/>
    <lineage>
        <taxon>Eukaryota</taxon>
        <taxon>Metazoa</taxon>
        <taxon>Chordata</taxon>
        <taxon>Craniata</taxon>
        <taxon>Vertebrata</taxon>
        <taxon>Euteleostomi</taxon>
        <taxon>Mammalia</taxon>
        <taxon>Eutheria</taxon>
        <taxon>Euarchontoglires</taxon>
        <taxon>Dermoptera</taxon>
        <taxon>Cynocephalidae</taxon>
        <taxon>Galeopterus</taxon>
    </lineage>
</organism>
<dbReference type="SUPFAM" id="SSF46919">
    <property type="entry name" value="N-terminal Zn binding domain of HIV integrase"/>
    <property type="match status" value="1"/>
</dbReference>
<evidence type="ECO:0000256" key="7">
    <source>
        <dbReference type="ARBA" id="ARBA00023040"/>
    </source>
</evidence>
<keyword evidence="10 11" id="KW-0807">Transducer</keyword>
<dbReference type="Pfam" id="PF03402">
    <property type="entry name" value="V1R"/>
    <property type="match status" value="1"/>
</dbReference>
<evidence type="ECO:0000256" key="1">
    <source>
        <dbReference type="ARBA" id="ARBA00004651"/>
    </source>
</evidence>
<feature type="transmembrane region" description="Helical" evidence="11">
    <location>
        <begin position="20"/>
        <end position="40"/>
    </location>
</feature>
<evidence type="ECO:0000256" key="10">
    <source>
        <dbReference type="ARBA" id="ARBA00023224"/>
    </source>
</evidence>
<keyword evidence="14" id="KW-1185">Reference proteome</keyword>
<name>A0ABM0SIS5_GALVR</name>
<protein>
    <recommendedName>
        <fullName evidence="11">Vomeronasal type-1 receptor</fullName>
    </recommendedName>
</protein>
<evidence type="ECO:0000256" key="9">
    <source>
        <dbReference type="ARBA" id="ARBA00023170"/>
    </source>
</evidence>
<feature type="compositionally biased region" description="Polar residues" evidence="12">
    <location>
        <begin position="320"/>
        <end position="329"/>
    </location>
</feature>
<keyword evidence="9 11" id="KW-0675">Receptor</keyword>
<accession>A0ABM0SIS5</accession>
<evidence type="ECO:0000256" key="3">
    <source>
        <dbReference type="ARBA" id="ARBA00022475"/>
    </source>
</evidence>
<dbReference type="Gene3D" id="1.20.1070.10">
    <property type="entry name" value="Rhodopsin 7-helix transmembrane proteins"/>
    <property type="match status" value="1"/>
</dbReference>
<evidence type="ECO:0000256" key="4">
    <source>
        <dbReference type="ARBA" id="ARBA00022507"/>
    </source>
</evidence>
<dbReference type="Pfam" id="PF02022">
    <property type="entry name" value="Integrase_Zn"/>
    <property type="match status" value="1"/>
</dbReference>
<keyword evidence="4 11" id="KW-0589">Pheromone response</keyword>
<evidence type="ECO:0000259" key="13">
    <source>
        <dbReference type="Pfam" id="PF02022"/>
    </source>
</evidence>
<keyword evidence="6 11" id="KW-1133">Transmembrane helix</keyword>
<dbReference type="RefSeq" id="XP_008592766.1">
    <property type="nucleotide sequence ID" value="XM_008594544.1"/>
</dbReference>
<dbReference type="SUPFAM" id="SSF81321">
    <property type="entry name" value="Family A G protein-coupled receptor-like"/>
    <property type="match status" value="1"/>
</dbReference>
<dbReference type="GeneID" id="103610358"/>
<comment type="subcellular location">
    <subcellularLocation>
        <location evidence="1 11">Cell membrane</location>
        <topology evidence="1 11">Multi-pass membrane protein</topology>
    </subcellularLocation>
</comment>
<evidence type="ECO:0000313" key="14">
    <source>
        <dbReference type="Proteomes" id="UP000694923"/>
    </source>
</evidence>
<feature type="transmembrane region" description="Helical" evidence="11">
    <location>
        <begin position="131"/>
        <end position="149"/>
    </location>
</feature>
<comment type="similarity">
    <text evidence="2 11">Belongs to the G-protein coupled receptor 1 family.</text>
</comment>
<evidence type="ECO:0000256" key="2">
    <source>
        <dbReference type="ARBA" id="ARBA00010663"/>
    </source>
</evidence>
<comment type="caution">
    <text evidence="11">Lacks conserved residue(s) required for the propagation of feature annotation.</text>
</comment>
<keyword evidence="3 11" id="KW-1003">Cell membrane</keyword>
<keyword evidence="8 11" id="KW-0472">Membrane</keyword>
<keyword evidence="5 11" id="KW-0812">Transmembrane</keyword>
<keyword evidence="7 11" id="KW-0297">G-protein coupled receptor</keyword>
<feature type="domain" description="Integrase-type" evidence="13">
    <location>
        <begin position="256"/>
        <end position="283"/>
    </location>
</feature>
<evidence type="ECO:0000256" key="6">
    <source>
        <dbReference type="ARBA" id="ARBA00022989"/>
    </source>
</evidence>
<dbReference type="InterPro" id="IPR003308">
    <property type="entry name" value="Integrase_Zn-bd_dom_N"/>
</dbReference>
<evidence type="ECO:0000256" key="11">
    <source>
        <dbReference type="RuleBase" id="RU364061"/>
    </source>
</evidence>
<reference evidence="15" key="1">
    <citation type="submission" date="2025-08" db="UniProtKB">
        <authorList>
            <consortium name="RefSeq"/>
        </authorList>
    </citation>
    <scope>IDENTIFICATION</scope>
</reference>
<dbReference type="Proteomes" id="UP000694923">
    <property type="component" value="Unplaced"/>
</dbReference>
<evidence type="ECO:0000256" key="5">
    <source>
        <dbReference type="ARBA" id="ARBA00022692"/>
    </source>
</evidence>
<sequence length="338" mass="37871">MDGLVYINLNWGITLLTQTSAGILGNSSLLCLYNFTFIMAQRLRPTDLILSQLVLANNLVILSKGIPQTMAAFGLKSFLEEAGCKVVFYLQRVARGVTLSTTCLLSGFQAMKLCPSISLWMELKIKSPKCIIFSCFLCWILHLVLNISVVKHVTGPTNNKNMSMEKMYRYCSSTISGRLVFSVSAAIFLFTDVMFWGLMVWTSSFMVLFLYRHKQSRRCYFGHLRAHSDLPGPLTAGSRQADSLTHVYLSQTQLVQQSHALHHQNSHTLRLQFRISRAAARDIDAESPPWLPERLVHHANPVTDSTDETSHPAGHGRWSPENTDSSAPNMGTDKETQS</sequence>
<evidence type="ECO:0000256" key="8">
    <source>
        <dbReference type="ARBA" id="ARBA00023136"/>
    </source>
</evidence>
<evidence type="ECO:0000256" key="12">
    <source>
        <dbReference type="SAM" id="MobiDB-lite"/>
    </source>
</evidence>
<dbReference type="PANTHER" id="PTHR24062">
    <property type="entry name" value="VOMERONASAL TYPE-1 RECEPTOR"/>
    <property type="match status" value="1"/>
</dbReference>
<dbReference type="Gene3D" id="1.10.10.200">
    <property type="match status" value="1"/>
</dbReference>
<dbReference type="InterPro" id="IPR017856">
    <property type="entry name" value="Integrase-like_N"/>
</dbReference>
<gene>
    <name evidence="15" type="primary">LOC103610358</name>
</gene>